<keyword evidence="1" id="KW-0472">Membrane</keyword>
<name>A0A1N6UZD8_9GAMM</name>
<dbReference type="RefSeq" id="WP_167368902.1">
    <property type="nucleotide sequence ID" value="NZ_BPFE01000001.1"/>
</dbReference>
<dbReference type="STRING" id="365591.SAMN05421840_103265"/>
<dbReference type="Proteomes" id="UP000255061">
    <property type="component" value="Unassembled WGS sequence"/>
</dbReference>
<evidence type="ECO:0000256" key="1">
    <source>
        <dbReference type="SAM" id="Phobius"/>
    </source>
</evidence>
<dbReference type="EMBL" id="UGYV01000001">
    <property type="protein sequence ID" value="SUI90748.1"/>
    <property type="molecule type" value="Genomic_DNA"/>
</dbReference>
<evidence type="ECO:0000313" key="2">
    <source>
        <dbReference type="EMBL" id="SUI90748.1"/>
    </source>
</evidence>
<accession>A0A380AZT6</accession>
<organism evidence="2 3">
    <name type="scientific">Shewanella morhuae</name>
    <dbReference type="NCBI Taxonomy" id="365591"/>
    <lineage>
        <taxon>Bacteria</taxon>
        <taxon>Pseudomonadati</taxon>
        <taxon>Pseudomonadota</taxon>
        <taxon>Gammaproteobacteria</taxon>
        <taxon>Alteromonadales</taxon>
        <taxon>Shewanellaceae</taxon>
        <taxon>Shewanella</taxon>
    </lineage>
</organism>
<reference evidence="2 3" key="1">
    <citation type="submission" date="2018-06" db="EMBL/GenBank/DDBJ databases">
        <authorList>
            <consortium name="Pathogen Informatics"/>
            <person name="Doyle S."/>
        </authorList>
    </citation>
    <scope>NUCLEOTIDE SEQUENCE [LARGE SCALE GENOMIC DNA]</scope>
    <source>
        <strain evidence="2 3">NCTC10736</strain>
    </source>
</reference>
<gene>
    <name evidence="2" type="ORF">NCTC10736_03164</name>
</gene>
<sequence length="58" mass="6430">MSSGNPSEENLISQATRFTLVHAKESMQFMCLLAVLSTYLFVILKPSIIQNNKALGDK</sequence>
<dbReference type="AlphaFoldDB" id="A0A1N6UZD8"/>
<protein>
    <submittedName>
        <fullName evidence="2">Uncharacterized protein</fullName>
    </submittedName>
</protein>
<keyword evidence="1" id="KW-0812">Transmembrane</keyword>
<evidence type="ECO:0000313" key="3">
    <source>
        <dbReference type="Proteomes" id="UP000255061"/>
    </source>
</evidence>
<keyword evidence="1" id="KW-1133">Transmembrane helix</keyword>
<feature type="transmembrane region" description="Helical" evidence="1">
    <location>
        <begin position="27"/>
        <end position="44"/>
    </location>
</feature>
<proteinExistence type="predicted"/>
<accession>A0A1N6UZD8</accession>